<dbReference type="Proteomes" id="UP001268036">
    <property type="component" value="Unassembled WGS sequence"/>
</dbReference>
<dbReference type="SMART" id="SM01040">
    <property type="entry name" value="Bro-N"/>
    <property type="match status" value="1"/>
</dbReference>
<proteinExistence type="predicted"/>
<dbReference type="RefSeq" id="WP_309760943.1">
    <property type="nucleotide sequence ID" value="NZ_JAVJAF010000001.1"/>
</dbReference>
<reference evidence="2" key="1">
    <citation type="submission" date="2023-08" db="EMBL/GenBank/DDBJ databases">
        <title>Functional and genomic diversity of the sorghum phyllosphere microbiome.</title>
        <authorList>
            <person name="Shade A."/>
        </authorList>
    </citation>
    <scope>NUCLEOTIDE SEQUENCE</scope>
    <source>
        <strain evidence="2">SORGH_AS_0201</strain>
    </source>
</reference>
<evidence type="ECO:0000259" key="1">
    <source>
        <dbReference type="PROSITE" id="PS51750"/>
    </source>
</evidence>
<evidence type="ECO:0000313" key="3">
    <source>
        <dbReference type="Proteomes" id="UP001268036"/>
    </source>
</evidence>
<sequence length="146" mass="17152">MPTPHQMHFAGHPLRIYQFFDGQLWFDCRDVAKVLGYPDALEAIRTHCNRNGIHLGIGERPTLLIDLPNTMRLLIRSTSEKAERFEEWLRHDCLSRFFCRLLLPREGQVTVDDQPLLRLCWRDQYWVRLSDVAEALGPRLRLCPPS</sequence>
<dbReference type="PROSITE" id="PS51750">
    <property type="entry name" value="BRO_N"/>
    <property type="match status" value="1"/>
</dbReference>
<accession>A0AAJ2BR45</accession>
<dbReference type="InterPro" id="IPR003497">
    <property type="entry name" value="BRO_N_domain"/>
</dbReference>
<gene>
    <name evidence="2" type="ORF">QE440_003742</name>
</gene>
<dbReference type="Pfam" id="PF02498">
    <property type="entry name" value="Bro-N"/>
    <property type="match status" value="1"/>
</dbReference>
<dbReference type="EMBL" id="JAVJAF010000001">
    <property type="protein sequence ID" value="MDR6236001.1"/>
    <property type="molecule type" value="Genomic_DNA"/>
</dbReference>
<organism evidence="2 3">
    <name type="scientific">Pseudomonas oryzihabitans</name>
    <dbReference type="NCBI Taxonomy" id="47885"/>
    <lineage>
        <taxon>Bacteria</taxon>
        <taxon>Pseudomonadati</taxon>
        <taxon>Pseudomonadota</taxon>
        <taxon>Gammaproteobacteria</taxon>
        <taxon>Pseudomonadales</taxon>
        <taxon>Pseudomonadaceae</taxon>
        <taxon>Pseudomonas</taxon>
    </lineage>
</organism>
<feature type="domain" description="Bro-N" evidence="1">
    <location>
        <begin position="1"/>
        <end position="101"/>
    </location>
</feature>
<dbReference type="AlphaFoldDB" id="A0AAJ2BR45"/>
<protein>
    <submittedName>
        <fullName evidence="2">Prophage antirepressor-like protein</fullName>
    </submittedName>
</protein>
<comment type="caution">
    <text evidence="2">The sequence shown here is derived from an EMBL/GenBank/DDBJ whole genome shotgun (WGS) entry which is preliminary data.</text>
</comment>
<evidence type="ECO:0000313" key="2">
    <source>
        <dbReference type="EMBL" id="MDR6236001.1"/>
    </source>
</evidence>
<name>A0AAJ2BR45_9PSED</name>